<feature type="region of interest" description="Disordered" evidence="1">
    <location>
        <begin position="65"/>
        <end position="95"/>
    </location>
</feature>
<sequence length="95" mass="10556">MSVKYDVVASVGQYEKDGQVKYLNRKVGVIVSTQKGYRLKLDACFNPAGCPQRSDDGGVWLALFEPKKDQPQQQQSAPRQAQANDSFDDSSDIPF</sequence>
<evidence type="ECO:0000256" key="1">
    <source>
        <dbReference type="SAM" id="MobiDB-lite"/>
    </source>
</evidence>
<feature type="compositionally biased region" description="Low complexity" evidence="1">
    <location>
        <begin position="71"/>
        <end position="83"/>
    </location>
</feature>
<protein>
    <submittedName>
        <fullName evidence="2">Uncharacterized protein</fullName>
    </submittedName>
</protein>
<name>A0A241XEZ6_PSEAI</name>
<accession>A0A241XEZ6</accession>
<comment type="caution">
    <text evidence="2">The sequence shown here is derived from an EMBL/GenBank/DDBJ whole genome shotgun (WGS) entry which is preliminary data.</text>
</comment>
<feature type="compositionally biased region" description="Acidic residues" evidence="1">
    <location>
        <begin position="86"/>
        <end position="95"/>
    </location>
</feature>
<dbReference type="Proteomes" id="UP000194857">
    <property type="component" value="Unassembled WGS sequence"/>
</dbReference>
<dbReference type="AlphaFoldDB" id="A0A241XEZ6"/>
<evidence type="ECO:0000313" key="2">
    <source>
        <dbReference type="EMBL" id="OTI52911.1"/>
    </source>
</evidence>
<reference evidence="3" key="1">
    <citation type="submission" date="2017-05" db="EMBL/GenBank/DDBJ databases">
        <authorList>
            <person name="Giani T."/>
            <person name="Arena F."/>
            <person name="Pollini S."/>
            <person name="Di Pilato V."/>
            <person name="D'Andrea M.M."/>
            <person name="Henrici De Angelis L."/>
            <person name="Bassetti M."/>
            <person name="Rossolini G.M."/>
        </authorList>
    </citation>
    <scope>NUCLEOTIDE SEQUENCE [LARGE SCALE GENOMIC DNA]</scope>
    <source>
        <strain evidence="3">S567_C10_BS</strain>
    </source>
</reference>
<gene>
    <name evidence="2" type="ORF">CAZ10_38220</name>
</gene>
<evidence type="ECO:0000313" key="3">
    <source>
        <dbReference type="Proteomes" id="UP000194857"/>
    </source>
</evidence>
<dbReference type="RefSeq" id="WP_023465453.1">
    <property type="nucleotide sequence ID" value="NZ_CAADLW010000265.1"/>
</dbReference>
<organism evidence="2 3">
    <name type="scientific">Pseudomonas aeruginosa</name>
    <dbReference type="NCBI Taxonomy" id="287"/>
    <lineage>
        <taxon>Bacteria</taxon>
        <taxon>Pseudomonadati</taxon>
        <taxon>Pseudomonadota</taxon>
        <taxon>Gammaproteobacteria</taxon>
        <taxon>Pseudomonadales</taxon>
        <taxon>Pseudomonadaceae</taxon>
        <taxon>Pseudomonas</taxon>
    </lineage>
</organism>
<proteinExistence type="predicted"/>
<dbReference type="EMBL" id="NFFZ01000072">
    <property type="protein sequence ID" value="OTI52911.1"/>
    <property type="molecule type" value="Genomic_DNA"/>
</dbReference>